<keyword evidence="12 14" id="KW-0456">Lyase</keyword>
<dbReference type="RefSeq" id="XP_060281974.1">
    <property type="nucleotide sequence ID" value="XM_060428404.1"/>
</dbReference>
<keyword evidence="16" id="KW-1185">Reference proteome</keyword>
<keyword evidence="14" id="KW-0256">Endoplasmic reticulum</keyword>
<protein>
    <recommendedName>
        <fullName evidence="4 14">Very-long-chain (3R)-3-hydroxyacyl-CoA dehydratase</fullName>
        <ecNumber evidence="4 14">4.2.1.134</ecNumber>
    </recommendedName>
</protein>
<evidence type="ECO:0000256" key="12">
    <source>
        <dbReference type="ARBA" id="ARBA00023239"/>
    </source>
</evidence>
<keyword evidence="7 14" id="KW-0276">Fatty acid metabolism</keyword>
<comment type="pathway">
    <text evidence="2 14">Lipid metabolism; fatty acid biosynthesis.</text>
</comment>
<evidence type="ECO:0000256" key="4">
    <source>
        <dbReference type="ARBA" id="ARBA00013122"/>
    </source>
</evidence>
<dbReference type="GO" id="GO:0030148">
    <property type="term" value="P:sphingolipid biosynthetic process"/>
    <property type="evidence" value="ECO:0007669"/>
    <property type="project" value="TreeGrafter"/>
</dbReference>
<evidence type="ECO:0000256" key="11">
    <source>
        <dbReference type="ARBA" id="ARBA00023160"/>
    </source>
</evidence>
<evidence type="ECO:0000256" key="5">
    <source>
        <dbReference type="ARBA" id="ARBA00022516"/>
    </source>
</evidence>
<dbReference type="InterPro" id="IPR007482">
    <property type="entry name" value="Tyr_Pase-like_PTPLA"/>
</dbReference>
<keyword evidence="9 14" id="KW-0443">Lipid metabolism</keyword>
<evidence type="ECO:0000256" key="9">
    <source>
        <dbReference type="ARBA" id="ARBA00023098"/>
    </source>
</evidence>
<comment type="similarity">
    <text evidence="3 14">Belongs to the very long-chain fatty acids dehydratase HACD family.</text>
</comment>
<sequence length="215" mass="23460">MASSSSALKKGYLIAYNSASAIAWTTILGRVVAVLLLKGPHMVPLAVDNFARITQTFATLEILHSVLGIVPSPLFTTLMQVASRLFLMWLVTYPFPSVTTSPAYSSMLCAWSLTELIRYGYFTAKLTGGDASPPPYWLHWLRYSAFIVLYPVGISSELVEVYLAATGPARGLAWWAPYALAAAAAVYAPGAPKLYTYMVKQRRKQLGGSVAKKEQ</sequence>
<comment type="caution">
    <text evidence="14">Lacks conserved residue(s) required for the propagation of feature annotation.</text>
</comment>
<dbReference type="EC" id="4.2.1.134" evidence="4 14"/>
<organism evidence="15 16">
    <name type="scientific">Phialemonium atrogriseum</name>
    <dbReference type="NCBI Taxonomy" id="1093897"/>
    <lineage>
        <taxon>Eukaryota</taxon>
        <taxon>Fungi</taxon>
        <taxon>Dikarya</taxon>
        <taxon>Ascomycota</taxon>
        <taxon>Pezizomycotina</taxon>
        <taxon>Sordariomycetes</taxon>
        <taxon>Sordariomycetidae</taxon>
        <taxon>Cephalothecales</taxon>
        <taxon>Cephalothecaceae</taxon>
        <taxon>Phialemonium</taxon>
    </lineage>
</organism>
<dbReference type="GO" id="GO:0042761">
    <property type="term" value="P:very long-chain fatty acid biosynthetic process"/>
    <property type="evidence" value="ECO:0007669"/>
    <property type="project" value="TreeGrafter"/>
</dbReference>
<accession>A0AAJ0FEN4</accession>
<dbReference type="GO" id="GO:0005789">
    <property type="term" value="C:endoplasmic reticulum membrane"/>
    <property type="evidence" value="ECO:0007669"/>
    <property type="project" value="UniProtKB-SubCell"/>
</dbReference>
<dbReference type="AlphaFoldDB" id="A0AAJ0FEN4"/>
<dbReference type="PANTHER" id="PTHR11035">
    <property type="entry name" value="VERY-LONG-CHAIN (3R)-3-HYDROXYACYL-COA DEHYDRATASE"/>
    <property type="match status" value="1"/>
</dbReference>
<evidence type="ECO:0000256" key="14">
    <source>
        <dbReference type="RuleBase" id="RU363109"/>
    </source>
</evidence>
<dbReference type="GO" id="GO:0102158">
    <property type="term" value="F:very-long-chain (3R)-3-hydroxyacyl-CoA dehydratase activity"/>
    <property type="evidence" value="ECO:0007669"/>
    <property type="project" value="UniProtKB-EC"/>
</dbReference>
<keyword evidence="8 14" id="KW-1133">Transmembrane helix</keyword>
<dbReference type="Proteomes" id="UP001244011">
    <property type="component" value="Unassembled WGS sequence"/>
</dbReference>
<name>A0AAJ0FEN4_9PEZI</name>
<evidence type="ECO:0000313" key="15">
    <source>
        <dbReference type="EMBL" id="KAK1765761.1"/>
    </source>
</evidence>
<comment type="caution">
    <text evidence="15">The sequence shown here is derived from an EMBL/GenBank/DDBJ whole genome shotgun (WGS) entry which is preliminary data.</text>
</comment>
<evidence type="ECO:0000256" key="2">
    <source>
        <dbReference type="ARBA" id="ARBA00005194"/>
    </source>
</evidence>
<evidence type="ECO:0000256" key="3">
    <source>
        <dbReference type="ARBA" id="ARBA00007811"/>
    </source>
</evidence>
<dbReference type="PANTHER" id="PTHR11035:SF3">
    <property type="entry name" value="VERY-LONG-CHAIN (3R)-3-HYDROXYACYL-COA DEHYDRATASE"/>
    <property type="match status" value="1"/>
</dbReference>
<evidence type="ECO:0000256" key="7">
    <source>
        <dbReference type="ARBA" id="ARBA00022832"/>
    </source>
</evidence>
<feature type="transmembrane region" description="Helical" evidence="14">
    <location>
        <begin position="12"/>
        <end position="37"/>
    </location>
</feature>
<comment type="catalytic activity">
    <reaction evidence="13 14">
        <text>a very-long-chain (3R)-3-hydroxyacyl-CoA = a very-long-chain (2E)-enoyl-CoA + H2O</text>
        <dbReference type="Rhea" id="RHEA:45812"/>
        <dbReference type="ChEBI" id="CHEBI:15377"/>
        <dbReference type="ChEBI" id="CHEBI:83728"/>
        <dbReference type="ChEBI" id="CHEBI:85440"/>
        <dbReference type="EC" id="4.2.1.134"/>
    </reaction>
</comment>
<comment type="function">
    <text evidence="14">Catalyzes the third of the four reactions of the long-chain fatty acids elongation cycle. This endoplasmic reticulum-bound enzymatic process, allows the addition of two carbons to the chain of long- and very long-chain fatty acids/VLCFAs per cycle. This enzyme catalyzes the dehydration of the 3-hydroxyacyl-CoA intermediate into trans-2,3-enoyl-CoA, within each cycle of fatty acid elongation. Thereby, it participates to the production of VLCFAs of different chain lengths that are involved in multiple biological processes as precursors of membrane lipids and lipid mediators.</text>
</comment>
<dbReference type="Pfam" id="PF04387">
    <property type="entry name" value="PTPLA"/>
    <property type="match status" value="1"/>
</dbReference>
<comment type="subcellular location">
    <subcellularLocation>
        <location evidence="14">Endoplasmic reticulum membrane</location>
        <topology evidence="14">Multi-pass membrane protein</topology>
    </subcellularLocation>
    <subcellularLocation>
        <location evidence="1">Membrane</location>
        <topology evidence="1">Multi-pass membrane protein</topology>
    </subcellularLocation>
</comment>
<evidence type="ECO:0000313" key="16">
    <source>
        <dbReference type="Proteomes" id="UP001244011"/>
    </source>
</evidence>
<dbReference type="GeneID" id="85311591"/>
<dbReference type="GO" id="GO:0030497">
    <property type="term" value="P:fatty acid elongation"/>
    <property type="evidence" value="ECO:0007669"/>
    <property type="project" value="TreeGrafter"/>
</dbReference>
<proteinExistence type="inferred from homology"/>
<reference evidence="15" key="1">
    <citation type="submission" date="2023-06" db="EMBL/GenBank/DDBJ databases">
        <title>Genome-scale phylogeny and comparative genomics of the fungal order Sordariales.</title>
        <authorList>
            <consortium name="Lawrence Berkeley National Laboratory"/>
            <person name="Hensen N."/>
            <person name="Bonometti L."/>
            <person name="Westerberg I."/>
            <person name="Brannstrom I.O."/>
            <person name="Guillou S."/>
            <person name="Cros-Aarteil S."/>
            <person name="Calhoun S."/>
            <person name="Haridas S."/>
            <person name="Kuo A."/>
            <person name="Mondo S."/>
            <person name="Pangilinan J."/>
            <person name="Riley R."/>
            <person name="Labutti K."/>
            <person name="Andreopoulos B."/>
            <person name="Lipzen A."/>
            <person name="Chen C."/>
            <person name="Yanf M."/>
            <person name="Daum C."/>
            <person name="Ng V."/>
            <person name="Clum A."/>
            <person name="Steindorff A."/>
            <person name="Ohm R."/>
            <person name="Martin F."/>
            <person name="Silar P."/>
            <person name="Natvig D."/>
            <person name="Lalanne C."/>
            <person name="Gautier V."/>
            <person name="Ament-Velasquez S.L."/>
            <person name="Kruys A."/>
            <person name="Hutchinson M.I."/>
            <person name="Powell A.J."/>
            <person name="Barry K."/>
            <person name="Miller A.N."/>
            <person name="Grigoriev I.V."/>
            <person name="Debuchy R."/>
            <person name="Gladieux P."/>
            <person name="Thoren M.H."/>
            <person name="Johannesson H."/>
        </authorList>
    </citation>
    <scope>NUCLEOTIDE SEQUENCE</scope>
    <source>
        <strain evidence="15">8032-3</strain>
    </source>
</reference>
<feature type="transmembrane region" description="Helical" evidence="14">
    <location>
        <begin position="58"/>
        <end position="83"/>
    </location>
</feature>
<keyword evidence="11 14" id="KW-0275">Fatty acid biosynthesis</keyword>
<evidence type="ECO:0000256" key="6">
    <source>
        <dbReference type="ARBA" id="ARBA00022692"/>
    </source>
</evidence>
<gene>
    <name evidence="15" type="ORF">QBC33DRAFT_543868</name>
</gene>
<evidence type="ECO:0000256" key="8">
    <source>
        <dbReference type="ARBA" id="ARBA00022989"/>
    </source>
</evidence>
<dbReference type="EMBL" id="MU839014">
    <property type="protein sequence ID" value="KAK1765761.1"/>
    <property type="molecule type" value="Genomic_DNA"/>
</dbReference>
<evidence type="ECO:0000256" key="10">
    <source>
        <dbReference type="ARBA" id="ARBA00023136"/>
    </source>
</evidence>
<feature type="transmembrane region" description="Helical" evidence="14">
    <location>
        <begin position="174"/>
        <end position="195"/>
    </location>
</feature>
<evidence type="ECO:0000256" key="1">
    <source>
        <dbReference type="ARBA" id="ARBA00004141"/>
    </source>
</evidence>
<keyword evidence="10 14" id="KW-0472">Membrane</keyword>
<keyword evidence="6 14" id="KW-0812">Transmembrane</keyword>
<evidence type="ECO:0000256" key="13">
    <source>
        <dbReference type="ARBA" id="ARBA00036671"/>
    </source>
</evidence>
<keyword evidence="5 14" id="KW-0444">Lipid biosynthesis</keyword>